<protein>
    <recommendedName>
        <fullName evidence="7">folate gamma-glutamyl hydrolase</fullName>
        <ecNumber evidence="7">3.4.19.9</ecNumber>
    </recommendedName>
</protein>
<dbReference type="InterPro" id="IPR029062">
    <property type="entry name" value="Class_I_gatase-like"/>
</dbReference>
<dbReference type="GO" id="GO:0005576">
    <property type="term" value="C:extracellular region"/>
    <property type="evidence" value="ECO:0007669"/>
    <property type="project" value="UniProtKB-SubCell"/>
</dbReference>
<keyword evidence="11" id="KW-1185">Reference proteome</keyword>
<evidence type="ECO:0000256" key="4">
    <source>
        <dbReference type="ARBA" id="ARBA00022729"/>
    </source>
</evidence>
<evidence type="ECO:0000256" key="5">
    <source>
        <dbReference type="ARBA" id="ARBA00022801"/>
    </source>
</evidence>
<keyword evidence="5 7" id="KW-0378">Hydrolase</keyword>
<dbReference type="InterPro" id="IPR013783">
    <property type="entry name" value="Ig-like_fold"/>
</dbReference>
<comment type="subcellular location">
    <subcellularLocation>
        <location evidence="1">Secreted</location>
        <location evidence="1">Extracellular space</location>
    </subcellularLocation>
</comment>
<evidence type="ECO:0000256" key="6">
    <source>
        <dbReference type="PIRSR" id="PIRSR615527-1"/>
    </source>
</evidence>
<dbReference type="InterPro" id="IPR003599">
    <property type="entry name" value="Ig_sub"/>
</dbReference>
<reference evidence="10 11" key="1">
    <citation type="submission" date="2018-10" db="EMBL/GenBank/DDBJ databases">
        <title>Genome assembly for a Yunnan-Guizhou Plateau 3E fish, Anabarilius grahami (Regan), and its evolutionary and genetic applications.</title>
        <authorList>
            <person name="Jiang W."/>
        </authorList>
    </citation>
    <scope>NUCLEOTIDE SEQUENCE [LARGE SCALE GENOMIC DNA]</scope>
    <source>
        <strain evidence="10">AG-KIZ</strain>
        <tissue evidence="10">Muscle</tissue>
    </source>
</reference>
<dbReference type="Proteomes" id="UP000281406">
    <property type="component" value="Unassembled WGS sequence"/>
</dbReference>
<dbReference type="Gene3D" id="3.40.50.880">
    <property type="match status" value="1"/>
</dbReference>
<evidence type="ECO:0000313" key="10">
    <source>
        <dbReference type="EMBL" id="ROL50568.1"/>
    </source>
</evidence>
<gene>
    <name evidence="10" type="ORF">DPX16_1111</name>
</gene>
<dbReference type="OrthoDB" id="64220at2759"/>
<feature type="signal peptide" evidence="8">
    <location>
        <begin position="1"/>
        <end position="20"/>
    </location>
</feature>
<dbReference type="InterPro" id="IPR007110">
    <property type="entry name" value="Ig-like_dom"/>
</dbReference>
<feature type="active site" description="Nucleophile" evidence="6 7">
    <location>
        <position position="413"/>
    </location>
</feature>
<dbReference type="InterPro" id="IPR011697">
    <property type="entry name" value="Peptidase_C26"/>
</dbReference>
<dbReference type="PROSITE" id="PS50835">
    <property type="entry name" value="IG_LIKE"/>
    <property type="match status" value="1"/>
</dbReference>
<name>A0A3N0YY30_ANAGA</name>
<dbReference type="InterPro" id="IPR036179">
    <property type="entry name" value="Ig-like_dom_sf"/>
</dbReference>
<evidence type="ECO:0000259" key="9">
    <source>
        <dbReference type="PROSITE" id="PS50835"/>
    </source>
</evidence>
<comment type="similarity">
    <text evidence="2">Belongs to the peptidase C26 family.</text>
</comment>
<feature type="active site" description="Proton donor" evidence="6">
    <location>
        <position position="523"/>
    </location>
</feature>
<evidence type="ECO:0000256" key="2">
    <source>
        <dbReference type="ARBA" id="ARBA00011083"/>
    </source>
</evidence>
<feature type="active site" evidence="7">
    <location>
        <position position="523"/>
    </location>
</feature>
<dbReference type="GO" id="GO:0046900">
    <property type="term" value="P:tetrahydrofolylpolyglutamate metabolic process"/>
    <property type="evidence" value="ECO:0007669"/>
    <property type="project" value="TreeGrafter"/>
</dbReference>
<proteinExistence type="inferred from homology"/>
<dbReference type="SUPFAM" id="SSF52317">
    <property type="entry name" value="Class I glutamine amidotransferase-like"/>
    <property type="match status" value="1"/>
</dbReference>
<organism evidence="10 11">
    <name type="scientific">Anabarilius grahami</name>
    <name type="common">Kanglang fish</name>
    <name type="synonym">Barilius grahami</name>
    <dbReference type="NCBI Taxonomy" id="495550"/>
    <lineage>
        <taxon>Eukaryota</taxon>
        <taxon>Metazoa</taxon>
        <taxon>Chordata</taxon>
        <taxon>Craniata</taxon>
        <taxon>Vertebrata</taxon>
        <taxon>Euteleostomi</taxon>
        <taxon>Actinopterygii</taxon>
        <taxon>Neopterygii</taxon>
        <taxon>Teleostei</taxon>
        <taxon>Ostariophysi</taxon>
        <taxon>Cypriniformes</taxon>
        <taxon>Xenocyprididae</taxon>
        <taxon>Xenocypridinae</taxon>
        <taxon>Xenocypridinae incertae sedis</taxon>
        <taxon>Anabarilius</taxon>
    </lineage>
</organism>
<dbReference type="PROSITE" id="PS51275">
    <property type="entry name" value="PEPTIDASE_C26_GGH"/>
    <property type="match status" value="1"/>
</dbReference>
<dbReference type="EMBL" id="RJVU01020090">
    <property type="protein sequence ID" value="ROL50568.1"/>
    <property type="molecule type" value="Genomic_DNA"/>
</dbReference>
<accession>A0A3N0YY30</accession>
<dbReference type="InterPro" id="IPR013106">
    <property type="entry name" value="Ig_V-set"/>
</dbReference>
<keyword evidence="4 8" id="KW-0732">Signal</keyword>
<evidence type="ECO:0000256" key="8">
    <source>
        <dbReference type="SAM" id="SignalP"/>
    </source>
</evidence>
<evidence type="ECO:0000313" key="11">
    <source>
        <dbReference type="Proteomes" id="UP000281406"/>
    </source>
</evidence>
<dbReference type="Pfam" id="PF07722">
    <property type="entry name" value="Peptidase_C26"/>
    <property type="match status" value="1"/>
</dbReference>
<feature type="domain" description="Ig-like" evidence="9">
    <location>
        <begin position="129"/>
        <end position="210"/>
    </location>
</feature>
<dbReference type="PANTHER" id="PTHR11315">
    <property type="entry name" value="PROTEASE FAMILY C26 GAMMA-GLUTAMYL HYDROLASE"/>
    <property type="match status" value="1"/>
</dbReference>
<dbReference type="Pfam" id="PF07686">
    <property type="entry name" value="V-set"/>
    <property type="match status" value="1"/>
</dbReference>
<feature type="chain" id="PRO_5018233290" description="folate gamma-glutamyl hydrolase" evidence="8">
    <location>
        <begin position="21"/>
        <end position="597"/>
    </location>
</feature>
<evidence type="ECO:0000256" key="7">
    <source>
        <dbReference type="PROSITE-ProRule" id="PRU00607"/>
    </source>
</evidence>
<evidence type="ECO:0000256" key="3">
    <source>
        <dbReference type="ARBA" id="ARBA00022525"/>
    </source>
</evidence>
<dbReference type="FunFam" id="3.40.50.880:FF:000024">
    <property type="entry name" value="Folate gamma-glutamyl hydrolase"/>
    <property type="match status" value="1"/>
</dbReference>
<dbReference type="GO" id="GO:0034722">
    <property type="term" value="F:gamma-glutamyl-peptidase activity"/>
    <property type="evidence" value="ECO:0007669"/>
    <property type="project" value="UniProtKB-UniRule"/>
</dbReference>
<dbReference type="PANTHER" id="PTHR11315:SF10">
    <property type="entry name" value="FOLATE GAMMA-GLUTAMYL HYDROLASE"/>
    <property type="match status" value="1"/>
</dbReference>
<dbReference type="SUPFAM" id="SSF48726">
    <property type="entry name" value="Immunoglobulin"/>
    <property type="match status" value="2"/>
</dbReference>
<dbReference type="GO" id="GO:0005773">
    <property type="term" value="C:vacuole"/>
    <property type="evidence" value="ECO:0007669"/>
    <property type="project" value="TreeGrafter"/>
</dbReference>
<keyword evidence="3" id="KW-0964">Secreted</keyword>
<dbReference type="EC" id="3.4.19.9" evidence="7"/>
<sequence>MVHVFVLFCLCWLRLVGVFGAEPESVSVMEGDSVTLHSDSEIQKDDLILWRFGTEDSHIAEVNSSAQIISISGSTEGFKGRLHLDPQTGSLTVRNIRTNHSGIYKAQIIGRKVSTKMFNVTVYAHLPVPVITRDCSSSSSSSCSLVCSVVNVSHVTLSWYKGNSLLSSISVSDLSSTVSLHLEVEYQDKNTYSCVLNNPISNQTQHFNISELCQIRSEDPGAALVKKPDIITIIASGADIAFFIDNIKELSFISSFGVLPEVDVSPEDPGAALVKKPDIITIIASGADIAFFIDNIKELSFISSFGVLPEVDVSPGILAQENLEDDPHAQGSSYIAASYVKHLESAGARVVPIRINRTEEEYEKLFNAINGLLLPGGNVDIEKSQFTRVAKIFYELAIKANDASDYFPIWGTCQGLQQLTVLTSNKNLLTLTDTKAVALPLTFSPGAQNSRLFKKFPKDVLQSLAEENITSNFHSWSLSMQNYSGNAKLKRFYRVLTTNTDGRKEFISTMEASRYPFYAVQWHPEKSPFEWIEKAGMVHTLSAIKATFYTAHFFVSEAMKNHHRFSSQSEEEKALIYNYQPVFKGLDSIFLQNYYFD</sequence>
<comment type="catalytic activity">
    <reaction evidence="7">
        <text>(6S)-5,6,7,8-tetrahydrofolyl-(gamma-L-Glu)(n) + (n-1) H2O = (6S)-5,6,7,8-tetrahydrofolate + (n-1) L-glutamate</text>
        <dbReference type="Rhea" id="RHEA:56784"/>
        <dbReference type="Rhea" id="RHEA-COMP:14738"/>
        <dbReference type="ChEBI" id="CHEBI:15377"/>
        <dbReference type="ChEBI" id="CHEBI:29985"/>
        <dbReference type="ChEBI" id="CHEBI:57453"/>
        <dbReference type="ChEBI" id="CHEBI:141005"/>
        <dbReference type="EC" id="3.4.19.9"/>
    </reaction>
</comment>
<dbReference type="Gene3D" id="2.60.40.10">
    <property type="entry name" value="Immunoglobulins"/>
    <property type="match status" value="2"/>
</dbReference>
<dbReference type="InterPro" id="IPR015527">
    <property type="entry name" value="Pept_C26_g-glut_hydrolase"/>
</dbReference>
<dbReference type="AlphaFoldDB" id="A0A3N0YY30"/>
<comment type="caution">
    <text evidence="10">The sequence shown here is derived from an EMBL/GenBank/DDBJ whole genome shotgun (WGS) entry which is preliminary data.</text>
</comment>
<dbReference type="SMART" id="SM00409">
    <property type="entry name" value="IG"/>
    <property type="match status" value="2"/>
</dbReference>
<dbReference type="PROSITE" id="PS51273">
    <property type="entry name" value="GATASE_TYPE_1"/>
    <property type="match status" value="1"/>
</dbReference>
<evidence type="ECO:0000256" key="1">
    <source>
        <dbReference type="ARBA" id="ARBA00004239"/>
    </source>
</evidence>